<dbReference type="GO" id="GO:0005509">
    <property type="term" value="F:calcium ion binding"/>
    <property type="evidence" value="ECO:0007669"/>
    <property type="project" value="UniProtKB-UniRule"/>
</dbReference>
<protein>
    <recommendedName>
        <fullName evidence="10">Cadherin domain-containing protein</fullName>
    </recommendedName>
</protein>
<dbReference type="PANTHER" id="PTHR24028">
    <property type="entry name" value="CADHERIN-87A"/>
    <property type="match status" value="1"/>
</dbReference>
<dbReference type="FunFam" id="2.60.40.60:FF:000020">
    <property type="entry name" value="Dachsous cadherin-related 1b"/>
    <property type="match status" value="1"/>
</dbReference>
<evidence type="ECO:0000313" key="12">
    <source>
        <dbReference type="Proteomes" id="UP001186944"/>
    </source>
</evidence>
<dbReference type="InterPro" id="IPR002126">
    <property type="entry name" value="Cadherin-like_dom"/>
</dbReference>
<feature type="chain" id="PRO_5041655908" description="Cadherin domain-containing protein" evidence="9">
    <location>
        <begin position="23"/>
        <end position="357"/>
    </location>
</feature>
<dbReference type="GO" id="GO:0007156">
    <property type="term" value="P:homophilic cell adhesion via plasma membrane adhesion molecules"/>
    <property type="evidence" value="ECO:0007669"/>
    <property type="project" value="InterPro"/>
</dbReference>
<dbReference type="GO" id="GO:0005886">
    <property type="term" value="C:plasma membrane"/>
    <property type="evidence" value="ECO:0007669"/>
    <property type="project" value="InterPro"/>
</dbReference>
<evidence type="ECO:0000313" key="11">
    <source>
        <dbReference type="EMBL" id="KAK3083731.1"/>
    </source>
</evidence>
<feature type="domain" description="Cadherin" evidence="10">
    <location>
        <begin position="149"/>
        <end position="253"/>
    </location>
</feature>
<keyword evidence="3" id="KW-0677">Repeat</keyword>
<comment type="subcellular location">
    <subcellularLocation>
        <location evidence="1">Membrane</location>
        <topology evidence="1">Single-pass membrane protein</topology>
    </subcellularLocation>
</comment>
<evidence type="ECO:0000256" key="2">
    <source>
        <dbReference type="ARBA" id="ARBA00022692"/>
    </source>
</evidence>
<reference evidence="11" key="1">
    <citation type="submission" date="2019-08" db="EMBL/GenBank/DDBJ databases">
        <title>The improved chromosome-level genome for the pearl oyster Pinctada fucata martensii using PacBio sequencing and Hi-C.</title>
        <authorList>
            <person name="Zheng Z."/>
        </authorList>
    </citation>
    <scope>NUCLEOTIDE SEQUENCE</scope>
    <source>
        <strain evidence="11">ZZ-2019</strain>
        <tissue evidence="11">Adductor muscle</tissue>
    </source>
</reference>
<proteinExistence type="predicted"/>
<keyword evidence="2" id="KW-0812">Transmembrane</keyword>
<dbReference type="Proteomes" id="UP001186944">
    <property type="component" value="Unassembled WGS sequence"/>
</dbReference>
<dbReference type="AlphaFoldDB" id="A0AA88XEU1"/>
<evidence type="ECO:0000256" key="5">
    <source>
        <dbReference type="ARBA" id="ARBA00022989"/>
    </source>
</evidence>
<evidence type="ECO:0000256" key="1">
    <source>
        <dbReference type="ARBA" id="ARBA00004167"/>
    </source>
</evidence>
<keyword evidence="7" id="KW-0325">Glycoprotein</keyword>
<keyword evidence="6" id="KW-0472">Membrane</keyword>
<dbReference type="Gene3D" id="2.60.40.60">
    <property type="entry name" value="Cadherins"/>
    <property type="match status" value="3"/>
</dbReference>
<gene>
    <name evidence="11" type="ORF">FSP39_002221</name>
</gene>
<name>A0AA88XEU1_PINIB</name>
<dbReference type="CDD" id="cd11304">
    <property type="entry name" value="Cadherin_repeat"/>
    <property type="match status" value="3"/>
</dbReference>
<feature type="domain" description="Cadherin" evidence="10">
    <location>
        <begin position="39"/>
        <end position="148"/>
    </location>
</feature>
<evidence type="ECO:0000256" key="7">
    <source>
        <dbReference type="ARBA" id="ARBA00023180"/>
    </source>
</evidence>
<evidence type="ECO:0000259" key="10">
    <source>
        <dbReference type="PROSITE" id="PS50268"/>
    </source>
</evidence>
<feature type="signal peptide" evidence="9">
    <location>
        <begin position="1"/>
        <end position="22"/>
    </location>
</feature>
<dbReference type="InterPro" id="IPR015919">
    <property type="entry name" value="Cadherin-like_sf"/>
</dbReference>
<evidence type="ECO:0000256" key="4">
    <source>
        <dbReference type="ARBA" id="ARBA00022837"/>
    </source>
</evidence>
<evidence type="ECO:0000256" key="9">
    <source>
        <dbReference type="SAM" id="SignalP"/>
    </source>
</evidence>
<evidence type="ECO:0000256" key="8">
    <source>
        <dbReference type="PROSITE-ProRule" id="PRU00043"/>
    </source>
</evidence>
<dbReference type="SUPFAM" id="SSF49313">
    <property type="entry name" value="Cadherin-like"/>
    <property type="match status" value="3"/>
</dbReference>
<dbReference type="PROSITE" id="PS50268">
    <property type="entry name" value="CADHERIN_2"/>
    <property type="match status" value="3"/>
</dbReference>
<accession>A0AA88XEU1</accession>
<keyword evidence="12" id="KW-1185">Reference proteome</keyword>
<dbReference type="PANTHER" id="PTHR24028:SF146">
    <property type="entry name" value="CADHERIN 96CB, ISOFORM D-RELATED"/>
    <property type="match status" value="1"/>
</dbReference>
<dbReference type="InterPro" id="IPR050174">
    <property type="entry name" value="Protocadherin/Cadherin-CA"/>
</dbReference>
<organism evidence="11 12">
    <name type="scientific">Pinctada imbricata</name>
    <name type="common">Atlantic pearl-oyster</name>
    <name type="synonym">Pinctada martensii</name>
    <dbReference type="NCBI Taxonomy" id="66713"/>
    <lineage>
        <taxon>Eukaryota</taxon>
        <taxon>Metazoa</taxon>
        <taxon>Spiralia</taxon>
        <taxon>Lophotrochozoa</taxon>
        <taxon>Mollusca</taxon>
        <taxon>Bivalvia</taxon>
        <taxon>Autobranchia</taxon>
        <taxon>Pteriomorphia</taxon>
        <taxon>Pterioida</taxon>
        <taxon>Pterioidea</taxon>
        <taxon>Pteriidae</taxon>
        <taxon>Pinctada</taxon>
    </lineage>
</organism>
<dbReference type="InterPro" id="IPR020894">
    <property type="entry name" value="Cadherin_CS"/>
</dbReference>
<evidence type="ECO:0000256" key="3">
    <source>
        <dbReference type="ARBA" id="ARBA00022737"/>
    </source>
</evidence>
<evidence type="ECO:0000256" key="6">
    <source>
        <dbReference type="ARBA" id="ARBA00023136"/>
    </source>
</evidence>
<dbReference type="SMART" id="SM00112">
    <property type="entry name" value="CA"/>
    <property type="match status" value="3"/>
</dbReference>
<feature type="domain" description="Cadherin" evidence="10">
    <location>
        <begin position="254"/>
        <end position="349"/>
    </location>
</feature>
<keyword evidence="9" id="KW-0732">Signal</keyword>
<comment type="caution">
    <text evidence="11">The sequence shown here is derived from an EMBL/GenBank/DDBJ whole genome shotgun (WGS) entry which is preliminary data.</text>
</comment>
<dbReference type="Pfam" id="PF00028">
    <property type="entry name" value="Cadherin"/>
    <property type="match status" value="2"/>
</dbReference>
<sequence>MHISGYTCILISLLCFGKQSTAQPNVRTHPSIILYDSASNSPNMLNIREESPANTMVGILCIEDLNRYDNEKLTCTTDSNMASLNLLPIDGEPSLQFYEIATTRVIDREEYLTFDLRITCSDNGSPSLNSSMLVTVNVLDINDNSPTFPRVKYEFDIFEDIAPESVVSTVNAVDHDDGENGRIEYGFIPDVVSGMFGINPNSGEIKTKVGFDRELEDTYLLLVIARDKGVPRRTGTALVQVNIKDVNDNIPQFTRPNFDFNITGDIESVTTVAQLTAYDKDLNTAPLVYALVQVYGDNSSFPFAVLSDGTIVTTTNINLDEATVFSFRVSVSDSGDTLSLSSYTMVNIKYKPGGISE</sequence>
<dbReference type="EMBL" id="VSWD01000013">
    <property type="protein sequence ID" value="KAK3083731.1"/>
    <property type="molecule type" value="Genomic_DNA"/>
</dbReference>
<dbReference type="PROSITE" id="PS00232">
    <property type="entry name" value="CADHERIN_1"/>
    <property type="match status" value="2"/>
</dbReference>
<keyword evidence="5" id="KW-1133">Transmembrane helix</keyword>
<dbReference type="PRINTS" id="PR00205">
    <property type="entry name" value="CADHERIN"/>
</dbReference>
<keyword evidence="4 8" id="KW-0106">Calcium</keyword>